<dbReference type="PANTHER" id="PTHR24321">
    <property type="entry name" value="DEHYDROGENASES, SHORT CHAIN"/>
    <property type="match status" value="1"/>
</dbReference>
<comment type="similarity">
    <text evidence="1">Belongs to the short-chain dehydrogenases/reductases (SDR) family.</text>
</comment>
<dbReference type="PANTHER" id="PTHR24321:SF8">
    <property type="entry name" value="ESTRADIOL 17-BETA-DEHYDROGENASE 8-RELATED"/>
    <property type="match status" value="1"/>
</dbReference>
<evidence type="ECO:0000313" key="4">
    <source>
        <dbReference type="Proteomes" id="UP001596023"/>
    </source>
</evidence>
<sequence>MKNTLENKVTFVTGGALGIGKAIVTAFCKAGADVFFCDINEKEGKQLCDELNDYKCTFAKADISDKGALANAITSILSQKGDIDIIINNAGVSQFGSILDMSVNGFDKVLKTNLRPVFITAKLLAKHRSKSRPENNYGRIINMASTRYLMSEPDSEAYAASKGGIVSLTHALAISLSKYNITVNCISPGWIDTGHYGELRPIDHGQHPSNRVGTPEDIARMCIYLCQPENNFINGQNIIIDGGMTKKMIYEE</sequence>
<dbReference type="RefSeq" id="WP_379996721.1">
    <property type="nucleotide sequence ID" value="NZ_JBHSGN010000076.1"/>
</dbReference>
<dbReference type="SUPFAM" id="SSF51735">
    <property type="entry name" value="NAD(P)-binding Rossmann-fold domains"/>
    <property type="match status" value="1"/>
</dbReference>
<dbReference type="PROSITE" id="PS00061">
    <property type="entry name" value="ADH_SHORT"/>
    <property type="match status" value="1"/>
</dbReference>
<dbReference type="EC" id="1.1.1.-" evidence="3"/>
<evidence type="ECO:0000313" key="3">
    <source>
        <dbReference type="EMBL" id="MFC4674426.1"/>
    </source>
</evidence>
<proteinExistence type="inferred from homology"/>
<accession>A0ABV9KWQ9</accession>
<dbReference type="EMBL" id="JBHSGN010000076">
    <property type="protein sequence ID" value="MFC4674426.1"/>
    <property type="molecule type" value="Genomic_DNA"/>
</dbReference>
<dbReference type="Pfam" id="PF13561">
    <property type="entry name" value="adh_short_C2"/>
    <property type="match status" value="1"/>
</dbReference>
<comment type="caution">
    <text evidence="3">The sequence shown here is derived from an EMBL/GenBank/DDBJ whole genome shotgun (WGS) entry which is preliminary data.</text>
</comment>
<reference evidence="4" key="1">
    <citation type="journal article" date="2019" name="Int. J. Syst. Evol. Microbiol.">
        <title>The Global Catalogue of Microorganisms (GCM) 10K type strain sequencing project: providing services to taxonomists for standard genome sequencing and annotation.</title>
        <authorList>
            <consortium name="The Broad Institute Genomics Platform"/>
            <consortium name="The Broad Institute Genome Sequencing Center for Infectious Disease"/>
            <person name="Wu L."/>
            <person name="Ma J."/>
        </authorList>
    </citation>
    <scope>NUCLEOTIDE SEQUENCE [LARGE SCALE GENOMIC DNA]</scope>
    <source>
        <strain evidence="4">CCUG 66188</strain>
    </source>
</reference>
<evidence type="ECO:0000256" key="2">
    <source>
        <dbReference type="ARBA" id="ARBA00023002"/>
    </source>
</evidence>
<name>A0ABV9KWQ9_9BACT</name>
<dbReference type="PRINTS" id="PR00081">
    <property type="entry name" value="GDHRDH"/>
</dbReference>
<evidence type="ECO:0000256" key="1">
    <source>
        <dbReference type="ARBA" id="ARBA00006484"/>
    </source>
</evidence>
<dbReference type="Proteomes" id="UP001596023">
    <property type="component" value="Unassembled WGS sequence"/>
</dbReference>
<keyword evidence="2 3" id="KW-0560">Oxidoreductase</keyword>
<gene>
    <name evidence="3" type="ORF">ACFO6W_12035</name>
</gene>
<dbReference type="InterPro" id="IPR002347">
    <property type="entry name" value="SDR_fam"/>
</dbReference>
<dbReference type="PRINTS" id="PR00080">
    <property type="entry name" value="SDRFAMILY"/>
</dbReference>
<dbReference type="InterPro" id="IPR020904">
    <property type="entry name" value="Sc_DH/Rdtase_CS"/>
</dbReference>
<organism evidence="3 4">
    <name type="scientific">Dysgonomonas termitidis</name>
    <dbReference type="NCBI Taxonomy" id="1516126"/>
    <lineage>
        <taxon>Bacteria</taxon>
        <taxon>Pseudomonadati</taxon>
        <taxon>Bacteroidota</taxon>
        <taxon>Bacteroidia</taxon>
        <taxon>Bacteroidales</taxon>
        <taxon>Dysgonomonadaceae</taxon>
        <taxon>Dysgonomonas</taxon>
    </lineage>
</organism>
<dbReference type="InterPro" id="IPR036291">
    <property type="entry name" value="NAD(P)-bd_dom_sf"/>
</dbReference>
<keyword evidence="4" id="KW-1185">Reference proteome</keyword>
<protein>
    <submittedName>
        <fullName evidence="3">SDR family NAD(P)-dependent oxidoreductase</fullName>
        <ecNumber evidence="3">1.1.1.-</ecNumber>
    </submittedName>
</protein>
<dbReference type="Gene3D" id="3.40.50.720">
    <property type="entry name" value="NAD(P)-binding Rossmann-like Domain"/>
    <property type="match status" value="1"/>
</dbReference>
<dbReference type="GO" id="GO:0016491">
    <property type="term" value="F:oxidoreductase activity"/>
    <property type="evidence" value="ECO:0007669"/>
    <property type="project" value="UniProtKB-KW"/>
</dbReference>